<evidence type="ECO:0000313" key="1">
    <source>
        <dbReference type="EMBL" id="AND75413.1"/>
    </source>
</evidence>
<evidence type="ECO:0000313" key="2">
    <source>
        <dbReference type="Proteomes" id="UP000225947"/>
    </source>
</evidence>
<keyword evidence="2" id="KW-1185">Reference proteome</keyword>
<sequence length="129" mass="14886">MLITDDMNKKPWKYATHCLCADKYGTIFIAKENEQQHVYIDGTWQPSDVYSKILEEITIEYHPTIDEECNLIDRSLINRYQEILDTKGLTGLWDVDTDLCNSNSMGAVPHIVAIRVVLFNNDLSFKEIS</sequence>
<gene>
    <name evidence="1" type="ORF">ME3_252</name>
</gene>
<name>A0A172Q0V0_9CAUD</name>
<accession>A0A172Q0V0</accession>
<reference evidence="2" key="1">
    <citation type="submission" date="2016-03" db="EMBL/GenBank/DDBJ databases">
        <title>Characterization of Acinetobacter baumannii phage vB_AbaM_ME3.</title>
        <authorList>
            <person name="Buttimer C.T.H."/>
            <person name="Elbreki M."/>
            <person name="Coffey A."/>
        </authorList>
    </citation>
    <scope>NUCLEOTIDE SEQUENCE [LARGE SCALE GENOMIC DNA]</scope>
</reference>
<protein>
    <submittedName>
        <fullName evidence="1">Uncharacterized protein</fullName>
    </submittedName>
</protein>
<dbReference type="Proteomes" id="UP000225947">
    <property type="component" value="Segment"/>
</dbReference>
<proteinExistence type="predicted"/>
<organism evidence="1 2">
    <name type="scientific">Acinetobacter phage vB_AbaM_ME3</name>
    <dbReference type="NCBI Taxonomy" id="1837876"/>
    <lineage>
        <taxon>Viruses</taxon>
        <taxon>Duplodnaviria</taxon>
        <taxon>Heunggongvirae</taxon>
        <taxon>Uroviricota</taxon>
        <taxon>Caudoviricetes</taxon>
        <taxon>Metrivirus</taxon>
        <taxon>Metrivirus ME3</taxon>
    </lineage>
</organism>
<dbReference type="EMBL" id="KU935715">
    <property type="protein sequence ID" value="AND75413.1"/>
    <property type="molecule type" value="Genomic_DNA"/>
</dbReference>